<dbReference type="Gene3D" id="3.30.420.10">
    <property type="entry name" value="Ribonuclease H-like superfamily/Ribonuclease H"/>
    <property type="match status" value="1"/>
</dbReference>
<evidence type="ECO:0000259" key="1">
    <source>
        <dbReference type="PROSITE" id="PS50994"/>
    </source>
</evidence>
<protein>
    <submittedName>
        <fullName evidence="2">Integrase core domain</fullName>
    </submittedName>
</protein>
<reference evidence="2 3" key="1">
    <citation type="submission" date="2018-06" db="EMBL/GenBank/DDBJ databases">
        <authorList>
            <consortium name="Pathogen Informatics"/>
            <person name="Doyle S."/>
        </authorList>
    </citation>
    <scope>NUCLEOTIDE SEQUENCE [LARGE SCALE GENOMIC DNA]</scope>
    <source>
        <strain evidence="2 3">NCTC11661</strain>
    </source>
</reference>
<name>A0A376BZ71_9FLAO</name>
<organism evidence="2 3">
    <name type="scientific">Bergeyella zoohelcum</name>
    <dbReference type="NCBI Taxonomy" id="1015"/>
    <lineage>
        <taxon>Bacteria</taxon>
        <taxon>Pseudomonadati</taxon>
        <taxon>Bacteroidota</taxon>
        <taxon>Flavobacteriia</taxon>
        <taxon>Flavobacteriales</taxon>
        <taxon>Weeksellaceae</taxon>
        <taxon>Bergeyella</taxon>
    </lineage>
</organism>
<dbReference type="GO" id="GO:0015074">
    <property type="term" value="P:DNA integration"/>
    <property type="evidence" value="ECO:0007669"/>
    <property type="project" value="InterPro"/>
</dbReference>
<dbReference type="InterPro" id="IPR012337">
    <property type="entry name" value="RNaseH-like_sf"/>
</dbReference>
<feature type="domain" description="Integrase catalytic" evidence="1">
    <location>
        <begin position="297"/>
        <end position="514"/>
    </location>
</feature>
<proteinExistence type="predicted"/>
<dbReference type="SUPFAM" id="SSF53098">
    <property type="entry name" value="Ribonuclease H-like"/>
    <property type="match status" value="1"/>
</dbReference>
<evidence type="ECO:0000313" key="3">
    <source>
        <dbReference type="Proteomes" id="UP000255515"/>
    </source>
</evidence>
<evidence type="ECO:0000313" key="2">
    <source>
        <dbReference type="EMBL" id="SSZ46953.1"/>
    </source>
</evidence>
<dbReference type="PROSITE" id="PS50994">
    <property type="entry name" value="INTEGRASE"/>
    <property type="match status" value="1"/>
</dbReference>
<dbReference type="GO" id="GO:0003676">
    <property type="term" value="F:nucleic acid binding"/>
    <property type="evidence" value="ECO:0007669"/>
    <property type="project" value="InterPro"/>
</dbReference>
<dbReference type="EMBL" id="UFTJ01000001">
    <property type="protein sequence ID" value="SSZ46953.1"/>
    <property type="molecule type" value="Genomic_DNA"/>
</dbReference>
<dbReference type="AlphaFoldDB" id="A0A376BZ71"/>
<dbReference type="Proteomes" id="UP000255515">
    <property type="component" value="Unassembled WGS sequence"/>
</dbReference>
<sequence length="703" mass="81804">MNLLANDIIVRKYHGTESVWLSQRLIMEVCGVSEEYLRFSRSKYKEGVRKNLLDATYYPDTGKSWRWARPKGEFYYCIDNIPNQAPTHYRSLFGDTEALIKSWKDQTTNTTLTQLETDLKAYIEEHYKEYLSYYNGIEEVKRQSLAKSCSIVAFMMERKDTYPGTKMKLYKDLSIILEKLKFQYIPKNPLKLKEKVTILETTDHCITEIIRLPRQGHQGNLQYTDPVIFAWALHLRASGANYSNLHIIREIHKACDRTGRKKPSIRWFGETIFEQPLTKFLTAEKRFGSSKKSNIYRSYIPFEDALNAGDCWQIDATRVNIVAHETKDSEGNKIQKHLMAVVVRDVMSGDILGYNLTYSENKTSFAKALQMAVKRAGYLPYEIVTDKFPGYNTPENKALIERLESLGVKLRFTHLATDKASVERWFGTFQSVVLMGSKYYYGEGITSTRENAHRSPEYLESLKRESKKAGFDVEQAVEECENLLEYWRNLKYSEYSRKHKDFHKTPKELHEESEKINTIEISPLQKSMLFDRKIETTIRHSGQFHIEVMGVKFHYMINEKDYDVISNYQNQRVVVSYDMEDLSEVHLWTKQGNLLMSLCSVQEFKKVVKYGPNAELGRISQAKARQRRIQEMKEEQYNKIVSGIGEEALLMGIHTNKAEANQYEDEHNGLGKIIPLRKASGDDFSEYTPDEFKPEELLNSLNI</sequence>
<dbReference type="InterPro" id="IPR001584">
    <property type="entry name" value="Integrase_cat-core"/>
</dbReference>
<dbReference type="InterPro" id="IPR036397">
    <property type="entry name" value="RNaseH_sf"/>
</dbReference>
<accession>A0A376BZ71</accession>
<dbReference type="RefSeq" id="WP_002686631.1">
    <property type="nucleotide sequence ID" value="NZ_UFTJ01000001.1"/>
</dbReference>
<gene>
    <name evidence="2" type="ORF">NCTC11661_00615</name>
</gene>